<protein>
    <submittedName>
        <fullName evidence="1">Adenosylcobinamide amidohydrolase</fullName>
    </submittedName>
</protein>
<accession>A0AAE3ZDQ9</accession>
<sequence>MSPWAEQPVSDVLSPQVASRSEAALHRMTLHTVRTRPLLVWRGDRPWLAVSSATHGGGLGPRHWVLNATVASDYDRGDPAEHVAEMAGELGLTGDGVGMLTAVDVRHEVTAIDNGVQATVTTGVGYPIWAAEASLPAGEHVPGVGTINAMCWSPVRLSESALVNAVATVAEAKAQALVQAGVEGTGTCTDAAVVLCPVDGEAEPYGGPRSRVGSALARAVHAAVTAGLRVENPRYRTDDG</sequence>
<proteinExistence type="predicted"/>
<reference evidence="1" key="1">
    <citation type="submission" date="2023-07" db="EMBL/GenBank/DDBJ databases">
        <title>Sequencing the genomes of 1000 actinobacteria strains.</title>
        <authorList>
            <person name="Klenk H.-P."/>
        </authorList>
    </citation>
    <scope>NUCLEOTIDE SEQUENCE</scope>
    <source>
        <strain evidence="1">DSM 45977</strain>
    </source>
</reference>
<evidence type="ECO:0000313" key="2">
    <source>
        <dbReference type="Proteomes" id="UP001180845"/>
    </source>
</evidence>
<organism evidence="1 2">
    <name type="scientific">Haloactinomyces albus</name>
    <dbReference type="NCBI Taxonomy" id="1352928"/>
    <lineage>
        <taxon>Bacteria</taxon>
        <taxon>Bacillati</taxon>
        <taxon>Actinomycetota</taxon>
        <taxon>Actinomycetes</taxon>
        <taxon>Actinopolysporales</taxon>
        <taxon>Actinopolysporaceae</taxon>
        <taxon>Haloactinomyces</taxon>
    </lineage>
</organism>
<dbReference type="AlphaFoldDB" id="A0AAE3ZDQ9"/>
<dbReference type="InterPro" id="IPR002808">
    <property type="entry name" value="AdoCbi_amidolase"/>
</dbReference>
<dbReference type="Pfam" id="PF01955">
    <property type="entry name" value="CbiZ"/>
    <property type="match status" value="1"/>
</dbReference>
<comment type="caution">
    <text evidence="1">The sequence shown here is derived from an EMBL/GenBank/DDBJ whole genome shotgun (WGS) entry which is preliminary data.</text>
</comment>
<dbReference type="PANTHER" id="PTHR35336:SF5">
    <property type="entry name" value="ADENOSYLCOBINAMIDE AMIDOHYDROLASE"/>
    <property type="match status" value="1"/>
</dbReference>
<dbReference type="Proteomes" id="UP001180845">
    <property type="component" value="Unassembled WGS sequence"/>
</dbReference>
<name>A0AAE3ZDQ9_9ACTN</name>
<evidence type="ECO:0000313" key="1">
    <source>
        <dbReference type="EMBL" id="MDR7301327.1"/>
    </source>
</evidence>
<gene>
    <name evidence="1" type="ORF">JOF55_001508</name>
</gene>
<dbReference type="EMBL" id="JAVDXW010000001">
    <property type="protein sequence ID" value="MDR7301327.1"/>
    <property type="molecule type" value="Genomic_DNA"/>
</dbReference>
<dbReference type="PANTHER" id="PTHR35336">
    <property type="entry name" value="ADENOSYLCOBINAMIDE AMIDOHYDROLASE"/>
    <property type="match status" value="1"/>
</dbReference>
<dbReference type="InterPro" id="IPR052209">
    <property type="entry name" value="CbiZ"/>
</dbReference>
<keyword evidence="2" id="KW-1185">Reference proteome</keyword>